<proteinExistence type="predicted"/>
<sequence length="271" mass="32286">MLNKYQYKDRDYINDIIEKGFTSKFINTELKLLAKYYQERGNDETIMKDKLQSFCEKNLKGYNPAVHYKVINNAVSYGLNDKNKIIQINNISISQPELDYIDNLDLEHNYKRVVFTLLVLQRLFKNYLKIKDGEVKSDDYYFGGFKNYRDLVSVAKITFDKKKKSKVKNVHDLIRLFHEKGIVQISNNGNIKLLFMYEIPMDDSEEVIVNDYNLIGYYYDLYHRENRVKECEECGVPIKTNSNKQIYCGDCSKEKDLKKYRKYNTKRKNHQ</sequence>
<evidence type="ECO:0000313" key="2">
    <source>
        <dbReference type="Proteomes" id="UP000293846"/>
    </source>
</evidence>
<gene>
    <name evidence="1" type="ORF">E0Y62_25585</name>
</gene>
<protein>
    <submittedName>
        <fullName evidence="1">Uncharacterized protein</fullName>
    </submittedName>
</protein>
<dbReference type="Proteomes" id="UP000293846">
    <property type="component" value="Unassembled WGS sequence"/>
</dbReference>
<organism evidence="1 2">
    <name type="scientific">Cytobacillus praedii</name>
    <dbReference type="NCBI Taxonomy" id="1742358"/>
    <lineage>
        <taxon>Bacteria</taxon>
        <taxon>Bacillati</taxon>
        <taxon>Bacillota</taxon>
        <taxon>Bacilli</taxon>
        <taxon>Bacillales</taxon>
        <taxon>Bacillaceae</taxon>
        <taxon>Cytobacillus</taxon>
    </lineage>
</organism>
<dbReference type="OrthoDB" id="2933931at2"/>
<keyword evidence="2" id="KW-1185">Reference proteome</keyword>
<name>A0A4R1ANA2_9BACI</name>
<dbReference type="EMBL" id="SJTH01000081">
    <property type="protein sequence ID" value="TCJ01114.1"/>
    <property type="molecule type" value="Genomic_DNA"/>
</dbReference>
<comment type="caution">
    <text evidence="1">The sequence shown here is derived from an EMBL/GenBank/DDBJ whole genome shotgun (WGS) entry which is preliminary data.</text>
</comment>
<dbReference type="AlphaFoldDB" id="A0A4R1ANA2"/>
<dbReference type="RefSeq" id="WP_131239293.1">
    <property type="nucleotide sequence ID" value="NZ_SJTH01000081.1"/>
</dbReference>
<evidence type="ECO:0000313" key="1">
    <source>
        <dbReference type="EMBL" id="TCJ01114.1"/>
    </source>
</evidence>
<accession>A0A4R1ANA2</accession>
<reference evidence="1 2" key="1">
    <citation type="submission" date="2019-03" db="EMBL/GenBank/DDBJ databases">
        <authorList>
            <person name="Jensen L."/>
            <person name="Storgaard J."/>
            <person name="Sulaj E."/>
            <person name="Schramm A."/>
            <person name="Marshall I.P.G."/>
        </authorList>
    </citation>
    <scope>NUCLEOTIDE SEQUENCE [LARGE SCALE GENOMIC DNA]</scope>
    <source>
        <strain evidence="1 2">2017H2G3</strain>
    </source>
</reference>